<feature type="compositionally biased region" description="Basic and acidic residues" evidence="1">
    <location>
        <begin position="41"/>
        <end position="50"/>
    </location>
</feature>
<accession>A0A5P9U4Q5</accession>
<organism evidence="2">
    <name type="scientific">Human betaherpesvirus 6</name>
    <dbReference type="NCBI Taxonomy" id="10368"/>
    <lineage>
        <taxon>Viruses</taxon>
        <taxon>Duplodnaviria</taxon>
        <taxon>Heunggongvirae</taxon>
        <taxon>Peploviricota</taxon>
        <taxon>Herviviricetes</taxon>
        <taxon>Herpesvirales</taxon>
        <taxon>Orthoherpesviridae</taxon>
        <taxon>Betaherpesvirinae</taxon>
        <taxon>Roseolovirus</taxon>
    </lineage>
</organism>
<evidence type="ECO:0000313" key="2">
    <source>
        <dbReference type="EMBL" id="QFW66636.1"/>
    </source>
</evidence>
<sequence>MNKKNNINIVKERPPSHIKTEEQAKKKTRPLFTQHPQSHVDATHTEDGRTHLGPARQGATGPGASPCLLRVAAPGPRQAVQTVRLCESASRRTDPPTVAAVLVSRTPPRSVQRRQKCHRVGPPLGLAADARETQMRSRLR</sequence>
<reference evidence="2" key="1">
    <citation type="journal article" date="2018" name="BMC Genomics">
        <title>Comparative genomic, transcriptomic, and proteomic reannotation of human herpesvirus 6.</title>
        <authorList>
            <person name="Greninger A.L."/>
            <person name="Knudsen G.M."/>
            <person name="Roychoudhury P."/>
            <person name="Hanson D.J."/>
            <person name="Sedlak R.H."/>
            <person name="Xie H."/>
            <person name="Guan J."/>
            <person name="Nguyen T."/>
            <person name="Peddu V."/>
            <person name="Boeckh M."/>
            <person name="Huang M.L."/>
            <person name="Cook L."/>
            <person name="Depledge D.P."/>
            <person name="Zerr D.M."/>
            <person name="Koelle D.M."/>
            <person name="Gantt S."/>
            <person name="Yoshikawa T."/>
            <person name="Caserta M."/>
            <person name="Hill J.A."/>
            <person name="Jerome K.R."/>
        </authorList>
    </citation>
    <scope>NUCLEOTIDE SEQUENCE</scope>
    <source>
        <strain evidence="2">HP23A7</strain>
    </source>
</reference>
<proteinExistence type="predicted"/>
<feature type="region of interest" description="Disordered" evidence="1">
    <location>
        <begin position="106"/>
        <end position="140"/>
    </location>
</feature>
<feature type="compositionally biased region" description="Basic and acidic residues" evidence="1">
    <location>
        <begin position="129"/>
        <end position="140"/>
    </location>
</feature>
<name>A0A5P9U4Q5_9BETA</name>
<dbReference type="EMBL" id="KY315531">
    <property type="protein sequence ID" value="QFW66625.1"/>
    <property type="molecule type" value="Genomic_DNA"/>
</dbReference>
<feature type="compositionally biased region" description="Basic and acidic residues" evidence="1">
    <location>
        <begin position="10"/>
        <end position="25"/>
    </location>
</feature>
<dbReference type="EMBL" id="KY315531">
    <property type="protein sequence ID" value="QFW66636.1"/>
    <property type="molecule type" value="Genomic_DNA"/>
</dbReference>
<protein>
    <submittedName>
        <fullName evidence="2">Uncharacterized protein</fullName>
    </submittedName>
</protein>
<evidence type="ECO:0000256" key="1">
    <source>
        <dbReference type="SAM" id="MobiDB-lite"/>
    </source>
</evidence>
<feature type="region of interest" description="Disordered" evidence="1">
    <location>
        <begin position="1"/>
        <end position="64"/>
    </location>
</feature>